<keyword evidence="2" id="KW-1185">Reference proteome</keyword>
<dbReference type="PANTHER" id="PTHR48475">
    <property type="entry name" value="RIBONUCLEASE H"/>
    <property type="match status" value="1"/>
</dbReference>
<dbReference type="InterPro" id="IPR012337">
    <property type="entry name" value="RNaseH-like_sf"/>
</dbReference>
<dbReference type="CDD" id="cd09279">
    <property type="entry name" value="RNase_HI_like"/>
    <property type="match status" value="1"/>
</dbReference>
<dbReference type="Gene3D" id="3.30.420.10">
    <property type="entry name" value="Ribonuclease H-like superfamily/Ribonuclease H"/>
    <property type="match status" value="2"/>
</dbReference>
<sequence>MILSEFYIIFTMQKVIKGQAITDHLAENPKEDDYQPLHTYFPDKEVLFIGTMEDMNEKCSELRLFFDGASNSFGADIGAVLVSPEGKHYPGSAKLRFPCPNNMAEYEACIFGLKMALEMEVKDFLVFSDSDLLVHQTLKEWITRDSKILPYHCSLLVLANKFRSLEFWHIPHVRNVFADALATLSSMIQHPNELIIEPIQIHLQEKPAHCLVVEKSPDGRSWYSDIKKFFKTGSYPLGTDTTAKSFLGRLSSKFFLNGEMVYKRTSDLGLLRCVDEGNASNINSMEMLCALPPQNYTWVEAESYKHVTKKVVTDFLRKHIVCRFGVPEILITDNAKNLNNDMVDGLLQMNGAVEVANKNLKKIIHKMTERHRDWHEKLPYALMAYRTAIRTSTGATPYM</sequence>
<dbReference type="GeneID" id="140016481"/>
<dbReference type="SUPFAM" id="SSF53098">
    <property type="entry name" value="Ribonuclease H-like"/>
    <property type="match status" value="2"/>
</dbReference>
<dbReference type="InterPro" id="IPR002156">
    <property type="entry name" value="RNaseH_domain"/>
</dbReference>
<dbReference type="Pfam" id="PF13456">
    <property type="entry name" value="RVT_3"/>
    <property type="match status" value="1"/>
</dbReference>
<name>A0ABM4W2V1_COFAR</name>
<dbReference type="RefSeq" id="XP_071926110.1">
    <property type="nucleotide sequence ID" value="XM_072070009.1"/>
</dbReference>
<evidence type="ECO:0000313" key="3">
    <source>
        <dbReference type="RefSeq" id="XP_071926110.1"/>
    </source>
</evidence>
<accession>A0ABM4W2V1</accession>
<gene>
    <name evidence="3" type="primary">LOC140016481</name>
</gene>
<reference evidence="3" key="1">
    <citation type="submission" date="2025-08" db="UniProtKB">
        <authorList>
            <consortium name="RefSeq"/>
        </authorList>
    </citation>
    <scope>IDENTIFICATION</scope>
    <source>
        <tissue evidence="3">Leaves</tissue>
    </source>
</reference>
<protein>
    <recommendedName>
        <fullName evidence="1">RNase H type-1 domain-containing protein</fullName>
    </recommendedName>
</protein>
<organism evidence="2 3">
    <name type="scientific">Coffea arabica</name>
    <name type="common">Arabian coffee</name>
    <dbReference type="NCBI Taxonomy" id="13443"/>
    <lineage>
        <taxon>Eukaryota</taxon>
        <taxon>Viridiplantae</taxon>
        <taxon>Streptophyta</taxon>
        <taxon>Embryophyta</taxon>
        <taxon>Tracheophyta</taxon>
        <taxon>Spermatophyta</taxon>
        <taxon>Magnoliopsida</taxon>
        <taxon>eudicotyledons</taxon>
        <taxon>Gunneridae</taxon>
        <taxon>Pentapetalae</taxon>
        <taxon>asterids</taxon>
        <taxon>lamiids</taxon>
        <taxon>Gentianales</taxon>
        <taxon>Rubiaceae</taxon>
        <taxon>Ixoroideae</taxon>
        <taxon>Gardenieae complex</taxon>
        <taxon>Bertiereae - Coffeeae clade</taxon>
        <taxon>Coffeeae</taxon>
        <taxon>Coffea</taxon>
    </lineage>
</organism>
<evidence type="ECO:0000313" key="2">
    <source>
        <dbReference type="Proteomes" id="UP001652660"/>
    </source>
</evidence>
<feature type="domain" description="RNase H type-1" evidence="1">
    <location>
        <begin position="66"/>
        <end position="183"/>
    </location>
</feature>
<dbReference type="InterPro" id="IPR036397">
    <property type="entry name" value="RNaseH_sf"/>
</dbReference>
<dbReference type="Proteomes" id="UP001652660">
    <property type="component" value="Chromosome 11c"/>
</dbReference>
<evidence type="ECO:0000259" key="1">
    <source>
        <dbReference type="Pfam" id="PF13456"/>
    </source>
</evidence>
<proteinExistence type="predicted"/>
<dbReference type="PANTHER" id="PTHR48475:SF1">
    <property type="entry name" value="RNASE H TYPE-1 DOMAIN-CONTAINING PROTEIN"/>
    <property type="match status" value="1"/>
</dbReference>